<feature type="domain" description="Tyr recombinase" evidence="3">
    <location>
        <begin position="168"/>
        <end position="328"/>
    </location>
</feature>
<reference evidence="4 5" key="1">
    <citation type="submission" date="2018-01" db="EMBL/GenBank/DDBJ databases">
        <title>Whole genome analyses suggest that Burkholderia sensu lato contains two further novel genera in the rhizoxinica-symbiotica group Mycetohabitans gen. nov., and Trinickia gen. nov.: implications for the evolution of diazotrophy and nodulation in the Burkholderiaceae.</title>
        <authorList>
            <person name="Estrada-de los Santos P."/>
            <person name="Palmer M."/>
            <person name="Chavez-Ramirez B."/>
            <person name="Beukes C."/>
            <person name="Steenkamp E.T."/>
            <person name="Hirsch A.M."/>
            <person name="Manyaka P."/>
            <person name="Maluk M."/>
            <person name="Lafos M."/>
            <person name="Crook M."/>
            <person name="Gross E."/>
            <person name="Simon M.F."/>
            <person name="Bueno dos Reis Junior F."/>
            <person name="Poole P.S."/>
            <person name="Venter S.N."/>
            <person name="James E.K."/>
        </authorList>
    </citation>
    <scope>NUCLEOTIDE SEQUENCE [LARGE SCALE GENOMIC DNA]</scope>
    <source>
        <strain evidence="4 5">JPY 581</strain>
    </source>
</reference>
<protein>
    <submittedName>
        <fullName evidence="4">Site-specific integrase</fullName>
    </submittedName>
</protein>
<keyword evidence="5" id="KW-1185">Reference proteome</keyword>
<proteinExistence type="predicted"/>
<evidence type="ECO:0000313" key="4">
    <source>
        <dbReference type="EMBL" id="PMS37140.1"/>
    </source>
</evidence>
<gene>
    <name evidence="4" type="ORF">C0Z20_10615</name>
</gene>
<evidence type="ECO:0000313" key="5">
    <source>
        <dbReference type="Proteomes" id="UP000235777"/>
    </source>
</evidence>
<dbReference type="AlphaFoldDB" id="A0A2N7X6A8"/>
<accession>A0A2N7X6A8</accession>
<dbReference type="EMBL" id="PNYC01000005">
    <property type="protein sequence ID" value="PMS37140.1"/>
    <property type="molecule type" value="Genomic_DNA"/>
</dbReference>
<sequence>MGTISKHVAKNGDVTFQAKVRRKGWPTQSKTFHDKKEADKWVRATESALDRGELSKAAKPKADGLNTLADVLRRYAEDISPKKRGGDIEGLTIRRWLRECREFVSMPLAALDAQKVATWRDSQLEGRAGSSVARQMNLLLAAVNLARAEWGCTEIPPIKVARPKSPPHRDRVLTAEEEKRLLNAAGDLRPVIEFAIATAMRQGEIAALKWSDIDWTRKIARLHTSKNGLPRDVPLSTRAIAALECLERGRGPVFGLSAESIKRQFIRLVKRCKITGLRFHDLRHTAITRYARAGLNPIQLSVISGHKDIRMLARYTHLKAEELVGVMG</sequence>
<dbReference type="InterPro" id="IPR050090">
    <property type="entry name" value="Tyrosine_recombinase_XerCD"/>
</dbReference>
<dbReference type="InterPro" id="IPR013762">
    <property type="entry name" value="Integrase-like_cat_sf"/>
</dbReference>
<dbReference type="RefSeq" id="WP_018440610.1">
    <property type="nucleotide sequence ID" value="NZ_KB890171.1"/>
</dbReference>
<dbReference type="SUPFAM" id="SSF56349">
    <property type="entry name" value="DNA breaking-rejoining enzymes"/>
    <property type="match status" value="1"/>
</dbReference>
<evidence type="ECO:0000256" key="2">
    <source>
        <dbReference type="ARBA" id="ARBA00023172"/>
    </source>
</evidence>
<dbReference type="InterPro" id="IPR002104">
    <property type="entry name" value="Integrase_catalytic"/>
</dbReference>
<dbReference type="PROSITE" id="PS51898">
    <property type="entry name" value="TYR_RECOMBINASE"/>
    <property type="match status" value="1"/>
</dbReference>
<dbReference type="STRING" id="863227.GCA_000373005_02063"/>
<organism evidence="4 5">
    <name type="scientific">Trinickia symbiotica</name>
    <dbReference type="NCBI Taxonomy" id="863227"/>
    <lineage>
        <taxon>Bacteria</taxon>
        <taxon>Pseudomonadati</taxon>
        <taxon>Pseudomonadota</taxon>
        <taxon>Betaproteobacteria</taxon>
        <taxon>Burkholderiales</taxon>
        <taxon>Burkholderiaceae</taxon>
        <taxon>Trinickia</taxon>
    </lineage>
</organism>
<dbReference type="GO" id="GO:0003677">
    <property type="term" value="F:DNA binding"/>
    <property type="evidence" value="ECO:0007669"/>
    <property type="project" value="InterPro"/>
</dbReference>
<evidence type="ECO:0000259" key="3">
    <source>
        <dbReference type="PROSITE" id="PS51898"/>
    </source>
</evidence>
<dbReference type="OrthoDB" id="662444at2"/>
<dbReference type="GO" id="GO:0015074">
    <property type="term" value="P:DNA integration"/>
    <property type="evidence" value="ECO:0007669"/>
    <property type="project" value="UniProtKB-KW"/>
</dbReference>
<name>A0A2N7X6A8_9BURK</name>
<keyword evidence="1" id="KW-0229">DNA integration</keyword>
<dbReference type="PANTHER" id="PTHR30349">
    <property type="entry name" value="PHAGE INTEGRASE-RELATED"/>
    <property type="match status" value="1"/>
</dbReference>
<dbReference type="Pfam" id="PF00589">
    <property type="entry name" value="Phage_integrase"/>
    <property type="match status" value="1"/>
</dbReference>
<dbReference type="GO" id="GO:0006310">
    <property type="term" value="P:DNA recombination"/>
    <property type="evidence" value="ECO:0007669"/>
    <property type="project" value="UniProtKB-KW"/>
</dbReference>
<dbReference type="Proteomes" id="UP000235777">
    <property type="component" value="Unassembled WGS sequence"/>
</dbReference>
<keyword evidence="2" id="KW-0233">DNA recombination</keyword>
<comment type="caution">
    <text evidence="4">The sequence shown here is derived from an EMBL/GenBank/DDBJ whole genome shotgun (WGS) entry which is preliminary data.</text>
</comment>
<dbReference type="Gene3D" id="1.10.443.10">
    <property type="entry name" value="Intergrase catalytic core"/>
    <property type="match status" value="1"/>
</dbReference>
<dbReference type="CDD" id="cd00796">
    <property type="entry name" value="INT_Rci_Hp1_C"/>
    <property type="match status" value="1"/>
</dbReference>
<evidence type="ECO:0000256" key="1">
    <source>
        <dbReference type="ARBA" id="ARBA00022908"/>
    </source>
</evidence>
<dbReference type="PANTHER" id="PTHR30349:SF94">
    <property type="entry name" value="INTEGRASE_RECOMBINASE HI_1414-RELATED"/>
    <property type="match status" value="1"/>
</dbReference>
<dbReference type="InterPro" id="IPR011010">
    <property type="entry name" value="DNA_brk_join_enz"/>
</dbReference>